<comment type="caution">
    <text evidence="1">The sequence shown here is derived from an EMBL/GenBank/DDBJ whole genome shotgun (WGS) entry which is preliminary data.</text>
</comment>
<organism evidence="1 2">
    <name type="scientific">Persea americana</name>
    <name type="common">Avocado</name>
    <dbReference type="NCBI Taxonomy" id="3435"/>
    <lineage>
        <taxon>Eukaryota</taxon>
        <taxon>Viridiplantae</taxon>
        <taxon>Streptophyta</taxon>
        <taxon>Embryophyta</taxon>
        <taxon>Tracheophyta</taxon>
        <taxon>Spermatophyta</taxon>
        <taxon>Magnoliopsida</taxon>
        <taxon>Magnoliidae</taxon>
        <taxon>Laurales</taxon>
        <taxon>Lauraceae</taxon>
        <taxon>Persea</taxon>
    </lineage>
</organism>
<name>A0ACC2LZ24_PERAE</name>
<gene>
    <name evidence="1" type="ORF">MRB53_012900</name>
</gene>
<evidence type="ECO:0000313" key="2">
    <source>
        <dbReference type="Proteomes" id="UP001234297"/>
    </source>
</evidence>
<evidence type="ECO:0000313" key="1">
    <source>
        <dbReference type="EMBL" id="KAJ8638633.1"/>
    </source>
</evidence>
<dbReference type="Proteomes" id="UP001234297">
    <property type="component" value="Chromosome 3"/>
</dbReference>
<dbReference type="EMBL" id="CM056811">
    <property type="protein sequence ID" value="KAJ8638633.1"/>
    <property type="molecule type" value="Genomic_DNA"/>
</dbReference>
<sequence length="89" mass="10503">MGFQIRKPIINRLLNVKAYIKRRRGLLNPRNRILSLPRNPRFLLPSSPIVEEAPNLKHLSLFIRLILRFPHEIRPSSLRSRFGSLFPTH</sequence>
<proteinExistence type="predicted"/>
<reference evidence="1 2" key="1">
    <citation type="journal article" date="2022" name="Hortic Res">
        <title>A haplotype resolved chromosomal level avocado genome allows analysis of novel avocado genes.</title>
        <authorList>
            <person name="Nath O."/>
            <person name="Fletcher S.J."/>
            <person name="Hayward A."/>
            <person name="Shaw L.M."/>
            <person name="Masouleh A.K."/>
            <person name="Furtado A."/>
            <person name="Henry R.J."/>
            <person name="Mitter N."/>
        </authorList>
    </citation>
    <scope>NUCLEOTIDE SEQUENCE [LARGE SCALE GENOMIC DNA]</scope>
    <source>
        <strain evidence="2">cv. Hass</strain>
    </source>
</reference>
<accession>A0ACC2LZ24</accession>
<keyword evidence="2" id="KW-1185">Reference proteome</keyword>
<protein>
    <submittedName>
        <fullName evidence="1">Uncharacterized protein</fullName>
    </submittedName>
</protein>